<dbReference type="SUPFAM" id="SSF53474">
    <property type="entry name" value="alpha/beta-Hydrolases"/>
    <property type="match status" value="1"/>
</dbReference>
<dbReference type="InterPro" id="IPR029058">
    <property type="entry name" value="AB_hydrolase_fold"/>
</dbReference>
<evidence type="ECO:0000313" key="2">
    <source>
        <dbReference type="Proteomes" id="UP000502377"/>
    </source>
</evidence>
<evidence type="ECO:0000313" key="1">
    <source>
        <dbReference type="EMBL" id="QCD47458.1"/>
    </source>
</evidence>
<sequence>MKNIVVYIHGKHGSAQEASHYGSLFADCDVVGFDYKAKTPREAKEEFPPYFDAVFKKYDSAMFVANSIGAFFAMHALTDAPIKKAFFISPVVNIENLIANMMAQANVSEKELREKGEPDTSYGEKLSWKYLCYVRQNPIYWTAPTHILYGENDDLTPFETVCEFANQTGATLTVMKNGEHRFHTKEQMRFLDNWIRHFAPESTKSREENYGIK</sequence>
<dbReference type="KEGG" id="crx:CRECT_1838"/>
<dbReference type="Proteomes" id="UP000502377">
    <property type="component" value="Chromosome"/>
</dbReference>
<dbReference type="RefSeq" id="WP_004318535.1">
    <property type="nucleotide sequence ID" value="NZ_CP012543.1"/>
</dbReference>
<protein>
    <submittedName>
        <fullName evidence="1">Alpha/beta hydrolase family protein</fullName>
    </submittedName>
</protein>
<gene>
    <name evidence="1" type="ORF">CRECT_1838</name>
</gene>
<dbReference type="GO" id="GO:0016787">
    <property type="term" value="F:hydrolase activity"/>
    <property type="evidence" value="ECO:0007669"/>
    <property type="project" value="UniProtKB-KW"/>
</dbReference>
<dbReference type="AlphaFoldDB" id="A0A6G5QP07"/>
<dbReference type="EMBL" id="CP012543">
    <property type="protein sequence ID" value="QCD47458.1"/>
    <property type="molecule type" value="Genomic_DNA"/>
</dbReference>
<name>A0A6G5QP07_CAMRE</name>
<accession>A0A6G5QP07</accession>
<keyword evidence="1" id="KW-0378">Hydrolase</keyword>
<dbReference type="Gene3D" id="3.40.50.1820">
    <property type="entry name" value="alpha/beta hydrolase"/>
    <property type="match status" value="1"/>
</dbReference>
<reference evidence="1 2" key="1">
    <citation type="submission" date="2016-07" db="EMBL/GenBank/DDBJ databases">
        <title>Comparative genomics of the Campylobacter concisus group.</title>
        <authorList>
            <person name="Miller W.G."/>
            <person name="Yee E."/>
            <person name="Chapman M.H."/>
            <person name="Huynh S."/>
            <person name="Bono J.L."/>
            <person name="On S.L.W."/>
            <person name="StLeger J."/>
            <person name="Foster G."/>
            <person name="Parker C.T."/>
        </authorList>
    </citation>
    <scope>NUCLEOTIDE SEQUENCE [LARGE SCALE GENOMIC DNA]</scope>
    <source>
        <strain evidence="1 2">ATCC 33238</strain>
    </source>
</reference>
<organism evidence="1 2">
    <name type="scientific">Campylobacter rectus</name>
    <name type="common">Wolinella recta</name>
    <dbReference type="NCBI Taxonomy" id="203"/>
    <lineage>
        <taxon>Bacteria</taxon>
        <taxon>Pseudomonadati</taxon>
        <taxon>Campylobacterota</taxon>
        <taxon>Epsilonproteobacteria</taxon>
        <taxon>Campylobacterales</taxon>
        <taxon>Campylobacteraceae</taxon>
        <taxon>Campylobacter</taxon>
    </lineage>
</organism>
<proteinExistence type="predicted"/>